<gene>
    <name evidence="1" type="ORF">E0S65_08670</name>
    <name evidence="2" type="ORF">G0D41_06905</name>
    <name evidence="3" type="ORF">G4I76_003785</name>
    <name evidence="4" type="ORF">G4P47_003272</name>
</gene>
<evidence type="ECO:0008006" key="5">
    <source>
        <dbReference type="Google" id="ProtNLM"/>
    </source>
</evidence>
<dbReference type="Gene3D" id="2.60.40.10">
    <property type="entry name" value="Immunoglobulins"/>
    <property type="match status" value="1"/>
</dbReference>
<evidence type="ECO:0000313" key="3">
    <source>
        <dbReference type="EMBL" id="HAE6051954.1"/>
    </source>
</evidence>
<proteinExistence type="predicted"/>
<dbReference type="EMBL" id="AAIOLQ010000005">
    <property type="protein sequence ID" value="ECG4536765.1"/>
    <property type="molecule type" value="Genomic_DNA"/>
</dbReference>
<dbReference type="EMBL" id="DAAMJS010000002">
    <property type="protein sequence ID" value="HAC6946908.1"/>
    <property type="molecule type" value="Genomic_DNA"/>
</dbReference>
<evidence type="ECO:0000313" key="2">
    <source>
        <dbReference type="EMBL" id="HAC6946908.1"/>
    </source>
</evidence>
<reference evidence="2" key="2">
    <citation type="submission" date="2018-07" db="EMBL/GenBank/DDBJ databases">
        <authorList>
            <consortium name="NCBI Pathogen Detection Project"/>
        </authorList>
    </citation>
    <scope>NUCLEOTIDE SEQUENCE</scope>
    <source>
        <strain evidence="3">12-2229</strain>
        <strain evidence="4">13-4047</strain>
        <strain evidence="2">13-7331</strain>
    </source>
</reference>
<dbReference type="AlphaFoldDB" id="A0A5Y2YE01"/>
<sequence length="237" mass="27427">MKKYIFTVLLTLIFSHQTIALGIDNMILISGQDKQGDFYNIVNDTEVPVYVKTEISEVNYVNGKNVESIYTRDNLKLWNITVNPNLYILDSKVSKKVSVNMIDEDRIRERDEIYTVSFLPQPYITDEKKVNQMSMQIGFKAYYILPAQISDVKYSINYDKKTGVLTVDNTGNTLIVVELNMCNMVSEKESQKQLCEASFLAPSGRKKNFEVPAVLRQKTMRFEITNHNRSYRKSQIF</sequence>
<organism evidence="1">
    <name type="scientific">Salmonella enterica subsp. enterica serovar Javiana</name>
    <dbReference type="NCBI Taxonomy" id="363569"/>
    <lineage>
        <taxon>Bacteria</taxon>
        <taxon>Pseudomonadati</taxon>
        <taxon>Pseudomonadota</taxon>
        <taxon>Gammaproteobacteria</taxon>
        <taxon>Enterobacterales</taxon>
        <taxon>Enterobacteriaceae</taxon>
        <taxon>Salmonella</taxon>
    </lineage>
</organism>
<dbReference type="InterPro" id="IPR008962">
    <property type="entry name" value="PapD-like_sf"/>
</dbReference>
<dbReference type="EMBL" id="DAASLT010000009">
    <property type="protein sequence ID" value="HAE6051954.1"/>
    <property type="molecule type" value="Genomic_DNA"/>
</dbReference>
<dbReference type="Proteomes" id="UP000839596">
    <property type="component" value="Unassembled WGS sequence"/>
</dbReference>
<evidence type="ECO:0000313" key="1">
    <source>
        <dbReference type="EMBL" id="ECG4536765.1"/>
    </source>
</evidence>
<protein>
    <recommendedName>
        <fullName evidence="5">Molecular chaperone</fullName>
    </recommendedName>
</protein>
<comment type="caution">
    <text evidence="1">The sequence shown here is derived from an EMBL/GenBank/DDBJ whole genome shotgun (WGS) entry which is preliminary data.</text>
</comment>
<dbReference type="InterPro" id="IPR013783">
    <property type="entry name" value="Ig-like_fold"/>
</dbReference>
<accession>A0A5Y2YE01</accession>
<name>A0A5Y2YE01_SALET</name>
<reference evidence="1" key="3">
    <citation type="submission" date="2019-03" db="EMBL/GenBank/DDBJ databases">
        <authorList>
            <person name="Ashton P.M."/>
            <person name="Dallman T."/>
            <person name="Nair S."/>
            <person name="De Pinna E."/>
            <person name="Peters T."/>
            <person name="Grant K."/>
        </authorList>
    </citation>
    <scope>NUCLEOTIDE SEQUENCE [LARGE SCALE GENOMIC DNA]</scope>
    <source>
        <strain evidence="1">314986</strain>
    </source>
</reference>
<dbReference type="EMBL" id="DAASZT010000004">
    <property type="protein sequence ID" value="HAE7704282.1"/>
    <property type="molecule type" value="Genomic_DNA"/>
</dbReference>
<dbReference type="SUPFAM" id="SSF49354">
    <property type="entry name" value="PapD-like"/>
    <property type="match status" value="1"/>
</dbReference>
<reference evidence="2" key="1">
    <citation type="journal article" date="2018" name="Genome Biol.">
        <title>SKESA: strategic k-mer extension for scrupulous assemblies.</title>
        <authorList>
            <person name="Souvorov A."/>
            <person name="Agarwala R."/>
            <person name="Lipman D.J."/>
        </authorList>
    </citation>
    <scope>NUCLEOTIDE SEQUENCE</scope>
    <source>
        <strain evidence="3">12-2229</strain>
        <strain evidence="4">13-4047</strain>
        <strain evidence="2">13-7331</strain>
    </source>
</reference>
<evidence type="ECO:0000313" key="4">
    <source>
        <dbReference type="EMBL" id="HAE7704282.1"/>
    </source>
</evidence>